<organism evidence="1">
    <name type="scientific">Octopus bimaculoides</name>
    <name type="common">California two-spotted octopus</name>
    <dbReference type="NCBI Taxonomy" id="37653"/>
    <lineage>
        <taxon>Eukaryota</taxon>
        <taxon>Metazoa</taxon>
        <taxon>Spiralia</taxon>
        <taxon>Lophotrochozoa</taxon>
        <taxon>Mollusca</taxon>
        <taxon>Cephalopoda</taxon>
        <taxon>Coleoidea</taxon>
        <taxon>Octopodiformes</taxon>
        <taxon>Octopoda</taxon>
        <taxon>Incirrata</taxon>
        <taxon>Octopodidae</taxon>
        <taxon>Octopus</taxon>
    </lineage>
</organism>
<reference evidence="1" key="1">
    <citation type="submission" date="2015-07" db="EMBL/GenBank/DDBJ databases">
        <title>MeaNS - Measles Nucleotide Surveillance Program.</title>
        <authorList>
            <person name="Tran T."/>
            <person name="Druce J."/>
        </authorList>
    </citation>
    <scope>NUCLEOTIDE SEQUENCE</scope>
    <source>
        <strain evidence="1">UCB-OBI-ISO-001</strain>
        <tissue evidence="1">Gonad</tissue>
    </source>
</reference>
<gene>
    <name evidence="1" type="ORF">OCBIM_22026428mg</name>
</gene>
<proteinExistence type="predicted"/>
<name>A0A0L8GX25_OCTBM</name>
<protein>
    <submittedName>
        <fullName evidence="1">Uncharacterized protein</fullName>
    </submittedName>
</protein>
<sequence length="59" mass="7095">MFAIKNLIFVLTMKWNSTFPGGESRFVQCYRNVFLFHNRKKILFSSVNLIRNNVLHYIK</sequence>
<accession>A0A0L8GX25</accession>
<dbReference type="AlphaFoldDB" id="A0A0L8GX25"/>
<dbReference type="EMBL" id="KQ420047">
    <property type="protein sequence ID" value="KOF81523.1"/>
    <property type="molecule type" value="Genomic_DNA"/>
</dbReference>
<evidence type="ECO:0000313" key="1">
    <source>
        <dbReference type="EMBL" id="KOF81523.1"/>
    </source>
</evidence>